<keyword evidence="2" id="KW-1185">Reference proteome</keyword>
<comment type="caution">
    <text evidence="1">The sequence shown here is derived from an EMBL/GenBank/DDBJ whole genome shotgun (WGS) entry which is preliminary data.</text>
</comment>
<evidence type="ECO:0000313" key="1">
    <source>
        <dbReference type="EMBL" id="MBL1410078.1"/>
    </source>
</evidence>
<reference evidence="1 2" key="1">
    <citation type="submission" date="2021-01" db="EMBL/GenBank/DDBJ databases">
        <title>C459-1 draft genome sequence.</title>
        <authorList>
            <person name="Zhang X.-F."/>
        </authorList>
    </citation>
    <scope>NUCLEOTIDE SEQUENCE [LARGE SCALE GENOMIC DNA]</scope>
    <source>
        <strain evidence="2">C459-1</strain>
    </source>
</reference>
<protein>
    <submittedName>
        <fullName evidence="1">Uncharacterized protein</fullName>
    </submittedName>
</protein>
<dbReference type="Proteomes" id="UP000625283">
    <property type="component" value="Unassembled WGS sequence"/>
</dbReference>
<accession>A0ABS1R5V3</accession>
<evidence type="ECO:0000313" key="2">
    <source>
        <dbReference type="Proteomes" id="UP000625283"/>
    </source>
</evidence>
<dbReference type="EMBL" id="JAERTY010000008">
    <property type="protein sequence ID" value="MBL1410078.1"/>
    <property type="molecule type" value="Genomic_DNA"/>
</dbReference>
<dbReference type="RefSeq" id="WP_202103786.1">
    <property type="nucleotide sequence ID" value="NZ_JAERTY010000008.1"/>
</dbReference>
<organism evidence="1 2">
    <name type="scientific">Sphingobacterium faecale</name>
    <dbReference type="NCBI Taxonomy" id="2803775"/>
    <lineage>
        <taxon>Bacteria</taxon>
        <taxon>Pseudomonadati</taxon>
        <taxon>Bacteroidota</taxon>
        <taxon>Sphingobacteriia</taxon>
        <taxon>Sphingobacteriales</taxon>
        <taxon>Sphingobacteriaceae</taxon>
        <taxon>Sphingobacterium</taxon>
    </lineage>
</organism>
<proteinExistence type="predicted"/>
<name>A0ABS1R5V3_9SPHI</name>
<gene>
    <name evidence="1" type="ORF">JKG61_15090</name>
</gene>
<sequence>MNVSSRSDDMVSFAGEKGSCDLFPTLVQTRSIGAGMFRGKLVFVGTAEVRELYVQKHNLHTTKQKTGAIPQRAKKWVWGVFFAYRCGDGRLINHVQIGHISIYTAIDIGV</sequence>